<dbReference type="Proteomes" id="UP000183504">
    <property type="component" value="Unassembled WGS sequence"/>
</dbReference>
<reference evidence="1 2" key="1">
    <citation type="submission" date="2015-01" db="EMBL/GenBank/DDBJ databases">
        <authorList>
            <person name="Pelicic Vladimir"/>
        </authorList>
    </citation>
    <scope>NUCLEOTIDE SEQUENCE [LARGE SCALE GENOMIC DNA]</scope>
    <source>
        <strain evidence="1 2">2908</strain>
    </source>
</reference>
<name>A0A0B7GRQ6_STRSA</name>
<evidence type="ECO:0008006" key="3">
    <source>
        <dbReference type="Google" id="ProtNLM"/>
    </source>
</evidence>
<dbReference type="EMBL" id="CDMW01000001">
    <property type="protein sequence ID" value="CEL91445.1"/>
    <property type="molecule type" value="Genomic_DNA"/>
</dbReference>
<protein>
    <recommendedName>
        <fullName evidence="3">DUF4145 domain-containing protein</fullName>
    </recommendedName>
</protein>
<sequence length="342" mass="40802">MNREVDMVDFNSVEYERMIGDLIHDTFYIGRSKRGKISGIRQFSEILVRKIINVGSDRKLMLGTIKRDFRNELDRLQENRKEDLLKIIEKIRPLGNDGTHTQHTEDFSDDDFNQVKDGLFDLYAYLFIDYFLKYPMNLLSPAQVMHTFSLLPPIIRYKVLKYLYENEANLQIANRYCLSIIKTFNKSTALNWLENEKSKLLQLHYPNQEEAEEYYTKRGYPVSSTQYTVSIHLLKFNNVYDLLLDKINDVGTDVNESGKLYSNFEQALEHYEKHNVLTSNNIERSRKFYKDIKQRFSNDIEKMKNYYLQNNFYFPENGEQTFDEFRDFGELMEFVFMGRMSI</sequence>
<organism evidence="1 2">
    <name type="scientific">Streptococcus sanguinis</name>
    <dbReference type="NCBI Taxonomy" id="1305"/>
    <lineage>
        <taxon>Bacteria</taxon>
        <taxon>Bacillati</taxon>
        <taxon>Bacillota</taxon>
        <taxon>Bacilli</taxon>
        <taxon>Lactobacillales</taxon>
        <taxon>Streptococcaceae</taxon>
        <taxon>Streptococcus</taxon>
    </lineage>
</organism>
<gene>
    <name evidence="1" type="ORF">SSV_2176</name>
</gene>
<evidence type="ECO:0000313" key="1">
    <source>
        <dbReference type="EMBL" id="CEL91445.1"/>
    </source>
</evidence>
<proteinExistence type="predicted"/>
<evidence type="ECO:0000313" key="2">
    <source>
        <dbReference type="Proteomes" id="UP000183504"/>
    </source>
</evidence>
<dbReference type="AlphaFoldDB" id="A0A0B7GRQ6"/>
<accession>A0A0B7GRQ6</accession>